<reference evidence="2 3" key="1">
    <citation type="journal article" date="2015" name="Sci. Rep.">
        <title>The power of single molecule real-time sequencing technology in the de novo assembly of a eukaryotic genome.</title>
        <authorList>
            <person name="Sakai H."/>
            <person name="Naito K."/>
            <person name="Ogiso-Tanaka E."/>
            <person name="Takahashi Y."/>
            <person name="Iseki K."/>
            <person name="Muto C."/>
            <person name="Satou K."/>
            <person name="Teruya K."/>
            <person name="Shiroma A."/>
            <person name="Shimoji M."/>
            <person name="Hirano T."/>
            <person name="Itoh T."/>
            <person name="Kaga A."/>
            <person name="Tomooka N."/>
        </authorList>
    </citation>
    <scope>NUCLEOTIDE SEQUENCE [LARGE SCALE GENOMIC DNA]</scope>
    <source>
        <strain evidence="3">cv. Shumari</strain>
    </source>
</reference>
<dbReference type="EMBL" id="AP015040">
    <property type="protein sequence ID" value="BAT92139.1"/>
    <property type="molecule type" value="Genomic_DNA"/>
</dbReference>
<feature type="transmembrane region" description="Helical" evidence="1">
    <location>
        <begin position="40"/>
        <end position="59"/>
    </location>
</feature>
<dbReference type="AlphaFoldDB" id="A0A0S3SH61"/>
<feature type="non-terminal residue" evidence="2">
    <location>
        <position position="69"/>
    </location>
</feature>
<name>A0A0S3SH61_PHAAN</name>
<organism evidence="2 3">
    <name type="scientific">Vigna angularis var. angularis</name>
    <dbReference type="NCBI Taxonomy" id="157739"/>
    <lineage>
        <taxon>Eukaryota</taxon>
        <taxon>Viridiplantae</taxon>
        <taxon>Streptophyta</taxon>
        <taxon>Embryophyta</taxon>
        <taxon>Tracheophyta</taxon>
        <taxon>Spermatophyta</taxon>
        <taxon>Magnoliopsida</taxon>
        <taxon>eudicotyledons</taxon>
        <taxon>Gunneridae</taxon>
        <taxon>Pentapetalae</taxon>
        <taxon>rosids</taxon>
        <taxon>fabids</taxon>
        <taxon>Fabales</taxon>
        <taxon>Fabaceae</taxon>
        <taxon>Papilionoideae</taxon>
        <taxon>50 kb inversion clade</taxon>
        <taxon>NPAAA clade</taxon>
        <taxon>indigoferoid/millettioid clade</taxon>
        <taxon>Phaseoleae</taxon>
        <taxon>Vigna</taxon>
    </lineage>
</organism>
<evidence type="ECO:0000313" key="2">
    <source>
        <dbReference type="EMBL" id="BAT92139.1"/>
    </source>
</evidence>
<proteinExistence type="predicted"/>
<protein>
    <submittedName>
        <fullName evidence="2">Uncharacterized protein</fullName>
    </submittedName>
</protein>
<keyword evidence="1" id="KW-0812">Transmembrane</keyword>
<sequence>MKKLGEVVRSIEMPGLLWSTYVQSFINFSPSKFHKLFSHSFSKLTILLLLSLLFSYKFVKLCITRRRSE</sequence>
<evidence type="ECO:0000256" key="1">
    <source>
        <dbReference type="SAM" id="Phobius"/>
    </source>
</evidence>
<dbReference type="Proteomes" id="UP000291084">
    <property type="component" value="Chromosome 7"/>
</dbReference>
<keyword evidence="3" id="KW-1185">Reference proteome</keyword>
<gene>
    <name evidence="2" type="primary">Vigan.07G081500</name>
    <name evidence="2" type="ORF">VIGAN_07081500</name>
</gene>
<keyword evidence="1" id="KW-0472">Membrane</keyword>
<evidence type="ECO:0000313" key="3">
    <source>
        <dbReference type="Proteomes" id="UP000291084"/>
    </source>
</evidence>
<accession>A0A0S3SH61</accession>
<keyword evidence="1" id="KW-1133">Transmembrane helix</keyword>